<sequence>MNEHGAFPKIDRWSSRSCIRERLPELLITRQMGEENRCHPEIVVLEWRKILAIDDYVSRISRRRNR</sequence>
<evidence type="ECO:0000313" key="2">
    <source>
        <dbReference type="Proteomes" id="UP000320523"/>
    </source>
</evidence>
<accession>A0A552JZ31</accession>
<dbReference type="EMBL" id="SFAT01000022">
    <property type="protein sequence ID" value="TRV00994.1"/>
    <property type="molecule type" value="Genomic_DNA"/>
</dbReference>
<reference evidence="1 2" key="1">
    <citation type="submission" date="2019-01" db="EMBL/GenBank/DDBJ databases">
        <title>Coherence of Microcystis species and biogeography revealed through population genomics.</title>
        <authorList>
            <person name="Perez-Carrascal O.M."/>
            <person name="Terrat Y."/>
            <person name="Giani A."/>
            <person name="Fortin N."/>
            <person name="Tromas N."/>
            <person name="Shapiro B.J."/>
        </authorList>
    </citation>
    <scope>NUCLEOTIDE SEQUENCE [LARGE SCALE GENOMIC DNA]</scope>
    <source>
        <strain evidence="1">Mw_QC_S_20081001_S30D</strain>
    </source>
</reference>
<proteinExistence type="predicted"/>
<protein>
    <submittedName>
        <fullName evidence="1">Uncharacterized protein</fullName>
    </submittedName>
</protein>
<evidence type="ECO:0000313" key="1">
    <source>
        <dbReference type="EMBL" id="TRV00994.1"/>
    </source>
</evidence>
<name>A0A552JZ31_9CHRO</name>
<comment type="caution">
    <text evidence="1">The sequence shown here is derived from an EMBL/GenBank/DDBJ whole genome shotgun (WGS) entry which is preliminary data.</text>
</comment>
<organism evidence="1 2">
    <name type="scientific">Microcystis wesenbergii Mw_QC_S_20081001_S30D</name>
    <dbReference type="NCBI Taxonomy" id="2486245"/>
    <lineage>
        <taxon>Bacteria</taxon>
        <taxon>Bacillati</taxon>
        <taxon>Cyanobacteriota</taxon>
        <taxon>Cyanophyceae</taxon>
        <taxon>Oscillatoriophycideae</taxon>
        <taxon>Chroococcales</taxon>
        <taxon>Microcystaceae</taxon>
        <taxon>Microcystis</taxon>
    </lineage>
</organism>
<dbReference type="Proteomes" id="UP000320523">
    <property type="component" value="Unassembled WGS sequence"/>
</dbReference>
<gene>
    <name evidence="1" type="ORF">EWV75_01990</name>
</gene>
<dbReference type="AlphaFoldDB" id="A0A552JZ31"/>